<dbReference type="AlphaFoldDB" id="A0A1L9AZ20"/>
<keyword evidence="6" id="KW-1185">Reference proteome</keyword>
<accession>A0A1L9AZ20</accession>
<feature type="domain" description="CBS" evidence="4">
    <location>
        <begin position="130"/>
        <end position="188"/>
    </location>
</feature>
<dbReference type="PANTHER" id="PTHR43080">
    <property type="entry name" value="CBS DOMAIN-CONTAINING PROTEIN CBSX3, MITOCHONDRIAL"/>
    <property type="match status" value="1"/>
</dbReference>
<dbReference type="Proteomes" id="UP000182229">
    <property type="component" value="Unassembled WGS sequence"/>
</dbReference>
<sequence>MLHASSILNFMGEVSGSPLKEGAMASHHPEPPGSGTARPESTQVTPQAGEHASVSLTSRLRVRDVMSRKVSTLHASEALPLEELLKKFRHVRHLPVIGANSRLVGMVTRMDVLEEALVLGRDRWVRVRDLLSCPVESISEDEGLPVAARAMRRAQVHSLPVVDESRRMVGILTDGDLLSAMAGEHLSVPGDPWELPVDMLMTHEPYALGPDATLEEAAGVLIDADVRHLPVVDEDERLVGILSERDLRERLGGGAREWPRAARQVLETRLGEVMTPDPISLRSGEPVAQALEIFTDERVGAIPVVEEEGRLLGILSYIDLLRWLRERSEEAREREGGEPPSPH</sequence>
<evidence type="ECO:0000256" key="3">
    <source>
        <dbReference type="SAM" id="MobiDB-lite"/>
    </source>
</evidence>
<feature type="domain" description="CBS" evidence="4">
    <location>
        <begin position="274"/>
        <end position="330"/>
    </location>
</feature>
<evidence type="ECO:0000313" key="5">
    <source>
        <dbReference type="EMBL" id="OJH35226.1"/>
    </source>
</evidence>
<dbReference type="PROSITE" id="PS51371">
    <property type="entry name" value="CBS"/>
    <property type="match status" value="4"/>
</dbReference>
<dbReference type="InterPro" id="IPR000644">
    <property type="entry name" value="CBS_dom"/>
</dbReference>
<dbReference type="InterPro" id="IPR046342">
    <property type="entry name" value="CBS_dom_sf"/>
</dbReference>
<organism evidence="5 6">
    <name type="scientific">Cystobacter ferrugineus</name>
    <dbReference type="NCBI Taxonomy" id="83449"/>
    <lineage>
        <taxon>Bacteria</taxon>
        <taxon>Pseudomonadati</taxon>
        <taxon>Myxococcota</taxon>
        <taxon>Myxococcia</taxon>
        <taxon>Myxococcales</taxon>
        <taxon>Cystobacterineae</taxon>
        <taxon>Archangiaceae</taxon>
        <taxon>Cystobacter</taxon>
    </lineage>
</organism>
<protein>
    <recommendedName>
        <fullName evidence="4">CBS domain-containing protein</fullName>
    </recommendedName>
</protein>
<dbReference type="STRING" id="83449.BON30_39935"/>
<dbReference type="Pfam" id="PF00571">
    <property type="entry name" value="CBS"/>
    <property type="match status" value="4"/>
</dbReference>
<feature type="region of interest" description="Disordered" evidence="3">
    <location>
        <begin position="18"/>
        <end position="55"/>
    </location>
</feature>
<dbReference type="EMBL" id="MPIN01000015">
    <property type="protein sequence ID" value="OJH35226.1"/>
    <property type="molecule type" value="Genomic_DNA"/>
</dbReference>
<dbReference type="SMART" id="SM00116">
    <property type="entry name" value="CBS"/>
    <property type="match status" value="4"/>
</dbReference>
<gene>
    <name evidence="5" type="ORF">BON30_39935</name>
</gene>
<dbReference type="InterPro" id="IPR051257">
    <property type="entry name" value="Diverse_CBS-Domain"/>
</dbReference>
<name>A0A1L9AZ20_9BACT</name>
<proteinExistence type="predicted"/>
<keyword evidence="1 2" id="KW-0129">CBS domain</keyword>
<dbReference type="SUPFAM" id="SSF54631">
    <property type="entry name" value="CBS-domain pair"/>
    <property type="match status" value="2"/>
</dbReference>
<reference evidence="6" key="1">
    <citation type="submission" date="2016-11" db="EMBL/GenBank/DDBJ databases">
        <authorList>
            <person name="Shukria A."/>
            <person name="Stevens D.C."/>
        </authorList>
    </citation>
    <scope>NUCLEOTIDE SEQUENCE [LARGE SCALE GENOMIC DNA]</scope>
    <source>
        <strain evidence="6">Cbfe23</strain>
    </source>
</reference>
<comment type="caution">
    <text evidence="5">The sequence shown here is derived from an EMBL/GenBank/DDBJ whole genome shotgun (WGS) entry which is preliminary data.</text>
</comment>
<evidence type="ECO:0000256" key="2">
    <source>
        <dbReference type="PROSITE-ProRule" id="PRU00703"/>
    </source>
</evidence>
<evidence type="ECO:0000259" key="4">
    <source>
        <dbReference type="PROSITE" id="PS51371"/>
    </source>
</evidence>
<dbReference type="OrthoDB" id="9790355at2"/>
<dbReference type="CDD" id="cd02205">
    <property type="entry name" value="CBS_pair_SF"/>
    <property type="match status" value="2"/>
</dbReference>
<reference evidence="5 6" key="2">
    <citation type="submission" date="2016-12" db="EMBL/GenBank/DDBJ databases">
        <title>Draft Genome Sequence of Cystobacter ferrugineus Strain Cbfe23.</title>
        <authorList>
            <person name="Akbar S."/>
            <person name="Dowd S.E."/>
            <person name="Stevens D.C."/>
        </authorList>
    </citation>
    <scope>NUCLEOTIDE SEQUENCE [LARGE SCALE GENOMIC DNA]</scope>
    <source>
        <strain evidence="5 6">Cbfe23</strain>
    </source>
</reference>
<evidence type="ECO:0000313" key="6">
    <source>
        <dbReference type="Proteomes" id="UP000182229"/>
    </source>
</evidence>
<dbReference type="Gene3D" id="3.10.580.10">
    <property type="entry name" value="CBS-domain"/>
    <property type="match status" value="3"/>
</dbReference>
<feature type="domain" description="CBS" evidence="4">
    <location>
        <begin position="201"/>
        <end position="257"/>
    </location>
</feature>
<evidence type="ECO:0000256" key="1">
    <source>
        <dbReference type="ARBA" id="ARBA00023122"/>
    </source>
</evidence>
<dbReference type="PANTHER" id="PTHR43080:SF2">
    <property type="entry name" value="CBS DOMAIN-CONTAINING PROTEIN"/>
    <property type="match status" value="1"/>
</dbReference>
<feature type="domain" description="CBS" evidence="4">
    <location>
        <begin position="66"/>
        <end position="123"/>
    </location>
</feature>